<sequence>LSLTFSPPRFPPIPGPDRSPLTPYRKLNVGFVPPAPRTPRSATPQVSLQTQLEALRKKRDDLDREIRKLDAEGFTVEELEEHIHQLHEYNDIKDVGQMLLGKLAVIRGVTTRELYNEFGLEVDD</sequence>
<dbReference type="PANTHER" id="PTHR28529">
    <property type="entry name" value="DNA REPAIR PROTEIN SWI5 HOMOLOG"/>
    <property type="match status" value="1"/>
</dbReference>
<reference evidence="10" key="2">
    <citation type="journal article" date="2007" name="PLoS Biol.">
        <title>Survey sequencing and comparative analysis of the elephant shark (Callorhinchus milii) genome.</title>
        <authorList>
            <person name="Venkatesh B."/>
            <person name="Kirkness E.F."/>
            <person name="Loh Y.H."/>
            <person name="Halpern A.L."/>
            <person name="Lee A.P."/>
            <person name="Johnson J."/>
            <person name="Dandona N."/>
            <person name="Viswanathan L.D."/>
            <person name="Tay A."/>
            <person name="Venter J.C."/>
            <person name="Strausberg R.L."/>
            <person name="Brenner S."/>
        </authorList>
    </citation>
    <scope>NUCLEOTIDE SEQUENCE [LARGE SCALE GENOMIC DNA]</scope>
</reference>
<keyword evidence="7" id="KW-0175">Coiled coil</keyword>
<dbReference type="Pfam" id="PF07061">
    <property type="entry name" value="Swi5"/>
    <property type="match status" value="1"/>
</dbReference>
<feature type="region of interest" description="Disordered" evidence="8">
    <location>
        <begin position="1"/>
        <end position="22"/>
    </location>
</feature>
<reference evidence="10" key="3">
    <citation type="journal article" date="2014" name="Nature">
        <title>Elephant shark genome provides unique insights into gnathostome evolution.</title>
        <authorList>
            <consortium name="International Elephant Shark Genome Sequencing Consortium"/>
            <person name="Venkatesh B."/>
            <person name="Lee A.P."/>
            <person name="Ravi V."/>
            <person name="Maurya A.K."/>
            <person name="Lian M.M."/>
            <person name="Swann J.B."/>
            <person name="Ohta Y."/>
            <person name="Flajnik M.F."/>
            <person name="Sutoh Y."/>
            <person name="Kasahara M."/>
            <person name="Hoon S."/>
            <person name="Gangu V."/>
            <person name="Roy S.W."/>
            <person name="Irimia M."/>
            <person name="Korzh V."/>
            <person name="Kondrychyn I."/>
            <person name="Lim Z.W."/>
            <person name="Tay B.H."/>
            <person name="Tohari S."/>
            <person name="Kong K.W."/>
            <person name="Ho S."/>
            <person name="Lorente-Galdos B."/>
            <person name="Quilez J."/>
            <person name="Marques-Bonet T."/>
            <person name="Raney B.J."/>
            <person name="Ingham P.W."/>
            <person name="Tay A."/>
            <person name="Hillier L.W."/>
            <person name="Minx P."/>
            <person name="Boehm T."/>
            <person name="Wilson R.K."/>
            <person name="Brenner S."/>
            <person name="Warren W.C."/>
        </authorList>
    </citation>
    <scope>NUCLEOTIDE SEQUENCE [LARGE SCALE GENOMIC DNA]</scope>
</reference>
<accession>A0A4W3GZB2</accession>
<dbReference type="GO" id="GO:0032798">
    <property type="term" value="C:Swi5-Sfr1 complex"/>
    <property type="evidence" value="ECO:0007669"/>
    <property type="project" value="TreeGrafter"/>
</dbReference>
<evidence type="ECO:0000256" key="8">
    <source>
        <dbReference type="SAM" id="MobiDB-lite"/>
    </source>
</evidence>
<evidence type="ECO:0000256" key="5">
    <source>
        <dbReference type="ARBA" id="ARBA00030081"/>
    </source>
</evidence>
<evidence type="ECO:0000313" key="10">
    <source>
        <dbReference type="Proteomes" id="UP000314986"/>
    </source>
</evidence>
<evidence type="ECO:0000313" key="9">
    <source>
        <dbReference type="Ensembl" id="ENSCMIP00000008415.1"/>
    </source>
</evidence>
<dbReference type="GO" id="GO:0000724">
    <property type="term" value="P:double-strand break repair via homologous recombination"/>
    <property type="evidence" value="ECO:0007669"/>
    <property type="project" value="UniProtKB-ARBA"/>
</dbReference>
<protein>
    <recommendedName>
        <fullName evidence="2">DNA repair protein SWI5 homolog</fullName>
    </recommendedName>
    <alternativeName>
        <fullName evidence="5">Protein SAE3 homolog</fullName>
    </alternativeName>
</protein>
<dbReference type="GeneTree" id="ENSGT00390000009349"/>
<proteinExistence type="inferred from homology"/>
<keyword evidence="10" id="KW-1185">Reference proteome</keyword>
<organism evidence="9 10">
    <name type="scientific">Callorhinchus milii</name>
    <name type="common">Ghost shark</name>
    <dbReference type="NCBI Taxonomy" id="7868"/>
    <lineage>
        <taxon>Eukaryota</taxon>
        <taxon>Metazoa</taxon>
        <taxon>Chordata</taxon>
        <taxon>Craniata</taxon>
        <taxon>Vertebrata</taxon>
        <taxon>Chondrichthyes</taxon>
        <taxon>Holocephali</taxon>
        <taxon>Chimaeriformes</taxon>
        <taxon>Callorhinchidae</taxon>
        <taxon>Callorhinchus</taxon>
    </lineage>
</organism>
<evidence type="ECO:0000256" key="7">
    <source>
        <dbReference type="SAM" id="Coils"/>
    </source>
</evidence>
<dbReference type="AlphaFoldDB" id="A0A4W3GZB2"/>
<dbReference type="Proteomes" id="UP000314986">
    <property type="component" value="Unassembled WGS sequence"/>
</dbReference>
<dbReference type="PANTHER" id="PTHR28529:SF2">
    <property type="entry name" value="DNA REPAIR PROTEIN SWI5 HOMOLOG"/>
    <property type="match status" value="1"/>
</dbReference>
<reference evidence="10" key="1">
    <citation type="journal article" date="2006" name="Science">
        <title>Ancient noncoding elements conserved in the human genome.</title>
        <authorList>
            <person name="Venkatesh B."/>
            <person name="Kirkness E.F."/>
            <person name="Loh Y.H."/>
            <person name="Halpern A.L."/>
            <person name="Lee A.P."/>
            <person name="Johnson J."/>
            <person name="Dandona N."/>
            <person name="Viswanathan L.D."/>
            <person name="Tay A."/>
            <person name="Venter J.C."/>
            <person name="Strausberg R.L."/>
            <person name="Brenner S."/>
        </authorList>
    </citation>
    <scope>NUCLEOTIDE SEQUENCE [LARGE SCALE GENOMIC DNA]</scope>
</reference>
<name>A0A4W3GZB2_CALMI</name>
<dbReference type="GO" id="GO:0034974">
    <property type="term" value="C:Swi5-Swi2 complex"/>
    <property type="evidence" value="ECO:0007669"/>
    <property type="project" value="TreeGrafter"/>
</dbReference>
<reference evidence="9" key="5">
    <citation type="submission" date="2025-09" db="UniProtKB">
        <authorList>
            <consortium name="Ensembl"/>
        </authorList>
    </citation>
    <scope>IDENTIFICATION</scope>
</reference>
<dbReference type="InterPro" id="IPR010760">
    <property type="entry name" value="DNA-repair_Swi5"/>
</dbReference>
<dbReference type="FunFam" id="1.20.5.170:FF:000056">
    <property type="entry name" value="DNA repair protein SWI5 homolog"/>
    <property type="match status" value="1"/>
</dbReference>
<reference evidence="9" key="4">
    <citation type="submission" date="2025-08" db="UniProtKB">
        <authorList>
            <consortium name="Ensembl"/>
        </authorList>
    </citation>
    <scope>IDENTIFICATION</scope>
</reference>
<evidence type="ECO:0000256" key="2">
    <source>
        <dbReference type="ARBA" id="ARBA00019825"/>
    </source>
</evidence>
<dbReference type="InParanoid" id="A0A4W3GZB2"/>
<comment type="function">
    <text evidence="6">Component of the SWI5-SFR1 complex, a complex required for double-strand break repair via homologous recombination.</text>
</comment>
<keyword evidence="4" id="KW-0234">DNA repair</keyword>
<comment type="similarity">
    <text evidence="1">Belongs to the SWI5/SAE3 family.</text>
</comment>
<evidence type="ECO:0000256" key="1">
    <source>
        <dbReference type="ARBA" id="ARBA00008060"/>
    </source>
</evidence>
<dbReference type="OMA" id="VSSNCHA"/>
<evidence type="ECO:0000256" key="4">
    <source>
        <dbReference type="ARBA" id="ARBA00023204"/>
    </source>
</evidence>
<evidence type="ECO:0000256" key="3">
    <source>
        <dbReference type="ARBA" id="ARBA00022763"/>
    </source>
</evidence>
<evidence type="ECO:0000256" key="6">
    <source>
        <dbReference type="ARBA" id="ARBA00059338"/>
    </source>
</evidence>
<dbReference type="Ensembl" id="ENSCMIT00000008654.1">
    <property type="protein sequence ID" value="ENSCMIP00000008415.1"/>
    <property type="gene ID" value="ENSCMIG00000004518.1"/>
</dbReference>
<dbReference type="Gene3D" id="1.20.5.170">
    <property type="match status" value="1"/>
</dbReference>
<feature type="compositionally biased region" description="Pro residues" evidence="8">
    <location>
        <begin position="8"/>
        <end position="17"/>
    </location>
</feature>
<keyword evidence="3" id="KW-0227">DNA damage</keyword>
<feature type="coiled-coil region" evidence="7">
    <location>
        <begin position="45"/>
        <end position="72"/>
    </location>
</feature>